<feature type="domain" description="HMA" evidence="14">
    <location>
        <begin position="9"/>
        <end position="75"/>
    </location>
</feature>
<dbReference type="EMBL" id="JAWNGC010000005">
    <property type="protein sequence ID" value="MDY5155114.1"/>
    <property type="molecule type" value="Genomic_DNA"/>
</dbReference>
<proteinExistence type="inferred from homology"/>
<dbReference type="CDD" id="cd00371">
    <property type="entry name" value="HMA"/>
    <property type="match status" value="1"/>
</dbReference>
<dbReference type="Pfam" id="PF00122">
    <property type="entry name" value="E1-E2_ATPase"/>
    <property type="match status" value="1"/>
</dbReference>
<dbReference type="GO" id="GO:0005886">
    <property type="term" value="C:plasma membrane"/>
    <property type="evidence" value="ECO:0007669"/>
    <property type="project" value="UniProtKB-SubCell"/>
</dbReference>
<dbReference type="Gene3D" id="1.20.1110.10">
    <property type="entry name" value="Calcium-transporting ATPase, transmembrane domain"/>
    <property type="match status" value="1"/>
</dbReference>
<dbReference type="PROSITE" id="PS50846">
    <property type="entry name" value="HMA_2"/>
    <property type="match status" value="1"/>
</dbReference>
<dbReference type="PANTHER" id="PTHR43520:SF8">
    <property type="entry name" value="P-TYPE CU(+) TRANSPORTER"/>
    <property type="match status" value="1"/>
</dbReference>
<keyword evidence="4 12" id="KW-0479">Metal-binding</keyword>
<feature type="transmembrane region" description="Helical" evidence="12">
    <location>
        <begin position="472"/>
        <end position="497"/>
    </location>
</feature>
<feature type="compositionally biased region" description="Polar residues" evidence="13">
    <location>
        <begin position="651"/>
        <end position="678"/>
    </location>
</feature>
<evidence type="ECO:0000256" key="9">
    <source>
        <dbReference type="ARBA" id="ARBA00023136"/>
    </source>
</evidence>
<evidence type="ECO:0000256" key="5">
    <source>
        <dbReference type="ARBA" id="ARBA00022741"/>
    </source>
</evidence>
<dbReference type="SFLD" id="SFLDF00027">
    <property type="entry name" value="p-type_atpase"/>
    <property type="match status" value="1"/>
</dbReference>
<feature type="transmembrane region" description="Helical" evidence="12">
    <location>
        <begin position="862"/>
        <end position="881"/>
    </location>
</feature>
<dbReference type="InterPro" id="IPR008250">
    <property type="entry name" value="ATPase_P-typ_transduc_dom_A_sf"/>
</dbReference>
<dbReference type="PROSITE" id="PS00154">
    <property type="entry name" value="ATPASE_E1_E2"/>
    <property type="match status" value="1"/>
</dbReference>
<dbReference type="GO" id="GO:0005524">
    <property type="term" value="F:ATP binding"/>
    <property type="evidence" value="ECO:0007669"/>
    <property type="project" value="UniProtKB-UniRule"/>
</dbReference>
<dbReference type="SUPFAM" id="SSF81660">
    <property type="entry name" value="Metal cation-transporting ATPase, ATP-binding domain N"/>
    <property type="match status" value="1"/>
</dbReference>
<evidence type="ECO:0000256" key="1">
    <source>
        <dbReference type="ARBA" id="ARBA00004651"/>
    </source>
</evidence>
<keyword evidence="3 12" id="KW-0812">Transmembrane</keyword>
<dbReference type="PRINTS" id="PR00119">
    <property type="entry name" value="CATATPASE"/>
</dbReference>
<dbReference type="InterPro" id="IPR023214">
    <property type="entry name" value="HAD_sf"/>
</dbReference>
<feature type="transmembrane region" description="Helical" evidence="12">
    <location>
        <begin position="288"/>
        <end position="306"/>
    </location>
</feature>
<feature type="transmembrane region" description="Helical" evidence="12">
    <location>
        <begin position="150"/>
        <end position="167"/>
    </location>
</feature>
<dbReference type="Proteomes" id="UP001281731">
    <property type="component" value="Unassembled WGS sequence"/>
</dbReference>
<evidence type="ECO:0000256" key="8">
    <source>
        <dbReference type="ARBA" id="ARBA00022989"/>
    </source>
</evidence>
<keyword evidence="9 12" id="KW-0472">Membrane</keyword>
<evidence type="ECO:0000256" key="4">
    <source>
        <dbReference type="ARBA" id="ARBA00022723"/>
    </source>
</evidence>
<dbReference type="FunFam" id="3.30.70.100:FF:000005">
    <property type="entry name" value="Copper-exporting P-type ATPase A"/>
    <property type="match status" value="1"/>
</dbReference>
<dbReference type="PROSITE" id="PS01047">
    <property type="entry name" value="HMA_1"/>
    <property type="match status" value="1"/>
</dbReference>
<keyword evidence="8 12" id="KW-1133">Transmembrane helix</keyword>
<dbReference type="GO" id="GO:0055070">
    <property type="term" value="P:copper ion homeostasis"/>
    <property type="evidence" value="ECO:0007669"/>
    <property type="project" value="TreeGrafter"/>
</dbReference>
<feature type="transmembrane region" description="Helical" evidence="12">
    <location>
        <begin position="173"/>
        <end position="191"/>
    </location>
</feature>
<dbReference type="PANTHER" id="PTHR43520">
    <property type="entry name" value="ATP7, ISOFORM B"/>
    <property type="match status" value="1"/>
</dbReference>
<organism evidence="15 16">
    <name type="scientific">Actinotignum urinale</name>
    <dbReference type="NCBI Taxonomy" id="190146"/>
    <lineage>
        <taxon>Bacteria</taxon>
        <taxon>Bacillati</taxon>
        <taxon>Actinomycetota</taxon>
        <taxon>Actinomycetes</taxon>
        <taxon>Actinomycetales</taxon>
        <taxon>Actinomycetaceae</taxon>
        <taxon>Actinotignum</taxon>
    </lineage>
</organism>
<comment type="subcellular location">
    <subcellularLocation>
        <location evidence="1">Cell membrane</location>
        <topology evidence="1">Multi-pass membrane protein</topology>
    </subcellularLocation>
</comment>
<feature type="transmembrane region" description="Helical" evidence="12">
    <location>
        <begin position="211"/>
        <end position="232"/>
    </location>
</feature>
<keyword evidence="5 12" id="KW-0547">Nucleotide-binding</keyword>
<protein>
    <recommendedName>
        <fullName evidence="11">Cation-transporting P-type ATPase B</fullName>
    </recommendedName>
</protein>
<dbReference type="Gene3D" id="3.40.1110.10">
    <property type="entry name" value="Calcium-transporting ATPase, cytoplasmic domain N"/>
    <property type="match status" value="1"/>
</dbReference>
<evidence type="ECO:0000256" key="7">
    <source>
        <dbReference type="ARBA" id="ARBA00022967"/>
    </source>
</evidence>
<keyword evidence="7" id="KW-1278">Translocase</keyword>
<feature type="region of interest" description="Disordered" evidence="13">
    <location>
        <begin position="550"/>
        <end position="579"/>
    </location>
</feature>
<gene>
    <name evidence="15" type="ORF">R6G80_05165</name>
</gene>
<evidence type="ECO:0000256" key="3">
    <source>
        <dbReference type="ARBA" id="ARBA00022692"/>
    </source>
</evidence>
<comment type="caution">
    <text evidence="15">The sequence shown here is derived from an EMBL/GenBank/DDBJ whole genome shotgun (WGS) entry which is preliminary data.</text>
</comment>
<feature type="region of interest" description="Disordered" evidence="13">
    <location>
        <begin position="651"/>
        <end position="685"/>
    </location>
</feature>
<name>A0AAW9HW59_9ACTO</name>
<feature type="transmembrane region" description="Helical" evidence="12">
    <location>
        <begin position="887"/>
        <end position="904"/>
    </location>
</feature>
<dbReference type="InterPro" id="IPR018303">
    <property type="entry name" value="ATPase_P-typ_P_site"/>
</dbReference>
<accession>A0AAW9HW59</accession>
<feature type="compositionally biased region" description="Basic and acidic residues" evidence="13">
    <location>
        <begin position="552"/>
        <end position="579"/>
    </location>
</feature>
<dbReference type="InterPro" id="IPR001757">
    <property type="entry name" value="P_typ_ATPase"/>
</dbReference>
<evidence type="ECO:0000259" key="14">
    <source>
        <dbReference type="PROSITE" id="PS50846"/>
    </source>
</evidence>
<dbReference type="GO" id="GO:0016887">
    <property type="term" value="F:ATP hydrolysis activity"/>
    <property type="evidence" value="ECO:0007669"/>
    <property type="project" value="InterPro"/>
</dbReference>
<keyword evidence="12" id="KW-1003">Cell membrane</keyword>
<dbReference type="Gene3D" id="3.40.50.1000">
    <property type="entry name" value="HAD superfamily/HAD-like"/>
    <property type="match status" value="1"/>
</dbReference>
<dbReference type="InterPro" id="IPR036163">
    <property type="entry name" value="HMA_dom_sf"/>
</dbReference>
<evidence type="ECO:0000313" key="15">
    <source>
        <dbReference type="EMBL" id="MDY5155114.1"/>
    </source>
</evidence>
<evidence type="ECO:0000256" key="2">
    <source>
        <dbReference type="ARBA" id="ARBA00006024"/>
    </source>
</evidence>
<dbReference type="RefSeq" id="WP_320756549.1">
    <property type="nucleotide sequence ID" value="NZ_JAWNGC010000005.1"/>
</dbReference>
<dbReference type="NCBIfam" id="TIGR01494">
    <property type="entry name" value="ATPase_P-type"/>
    <property type="match status" value="2"/>
</dbReference>
<dbReference type="AlphaFoldDB" id="A0AAW9HW59"/>
<dbReference type="GO" id="GO:0005507">
    <property type="term" value="F:copper ion binding"/>
    <property type="evidence" value="ECO:0007669"/>
    <property type="project" value="TreeGrafter"/>
</dbReference>
<dbReference type="FunFam" id="2.70.150.10:FF:000002">
    <property type="entry name" value="Copper-transporting ATPase 1, putative"/>
    <property type="match status" value="1"/>
</dbReference>
<dbReference type="GO" id="GO:0043682">
    <property type="term" value="F:P-type divalent copper transporter activity"/>
    <property type="evidence" value="ECO:0007669"/>
    <property type="project" value="TreeGrafter"/>
</dbReference>
<dbReference type="InterPro" id="IPR023299">
    <property type="entry name" value="ATPase_P-typ_cyto_dom_N"/>
</dbReference>
<feature type="transmembrane region" description="Helical" evidence="12">
    <location>
        <begin position="447"/>
        <end position="466"/>
    </location>
</feature>
<dbReference type="Gene3D" id="3.30.70.100">
    <property type="match status" value="1"/>
</dbReference>
<evidence type="ECO:0000256" key="12">
    <source>
        <dbReference type="RuleBase" id="RU362081"/>
    </source>
</evidence>
<evidence type="ECO:0000256" key="11">
    <source>
        <dbReference type="ARBA" id="ARBA00074171"/>
    </source>
</evidence>
<dbReference type="NCBIfam" id="TIGR01525">
    <property type="entry name" value="ATPase-IB_hvy"/>
    <property type="match status" value="1"/>
</dbReference>
<dbReference type="SUPFAM" id="SSF56784">
    <property type="entry name" value="HAD-like"/>
    <property type="match status" value="1"/>
</dbReference>
<comment type="similarity">
    <text evidence="2 12">Belongs to the cation transport ATPase (P-type) (TC 3.A.3) family. Type IB subfamily.</text>
</comment>
<dbReference type="SUPFAM" id="SSF81665">
    <property type="entry name" value="Calcium ATPase, transmembrane domain M"/>
    <property type="match status" value="1"/>
</dbReference>
<keyword evidence="6 12" id="KW-0067">ATP-binding</keyword>
<dbReference type="InterPro" id="IPR006121">
    <property type="entry name" value="HMA_dom"/>
</dbReference>
<evidence type="ECO:0000256" key="10">
    <source>
        <dbReference type="ARBA" id="ARBA00049360"/>
    </source>
</evidence>
<reference evidence="15" key="1">
    <citation type="submission" date="2023-10" db="EMBL/GenBank/DDBJ databases">
        <title>Whole Genome based description of the genera Actinobaculum and Actinotignum reveals a complex phylogenetic relationship within the species included in the genus Actinotignum.</title>
        <authorList>
            <person name="Jensen C.S."/>
            <person name="Dargis R."/>
            <person name="Kemp M."/>
            <person name="Christensen J.J."/>
        </authorList>
    </citation>
    <scope>NUCLEOTIDE SEQUENCE</scope>
    <source>
        <strain evidence="15">SLA_B511</strain>
    </source>
</reference>
<dbReference type="SUPFAM" id="SSF81653">
    <property type="entry name" value="Calcium ATPase, transduction domain A"/>
    <property type="match status" value="1"/>
</dbReference>
<sequence>MKQDASHLTEIQLAIDGMTCASCVNRVEKKLGKLPGVTASVNLATNTALVKLGEGAPLDETAYIDAVERAGYKARVIYPRGYDDTASLTAFESSTAEDSVKDVAENSVLDTAEDSAKACAKYSANNATVSDGVDNSDAETRRTRDIRRRFYVSLVLSVPIVAMSMVPALQFDYWQWIAGALAIPVATWCAWPFHISAARSLRHRSTTMDTLISMGVIAAMLWSIWAIFWGGAGSADYRMTMSGMHSLGSVAGSGAGSMADAHISDLADEASSANTHVANIAHAMAPHLHWETAAMIVTFLLLGRWMEVRSTYNAGSALRALLTLGATSAHRVQLANGTRVDEIVPASAIQRGDIFTAKPGESIPTDGVVVEGHSAVDASMLTGESAPIDVSEGAEVTGATINISGSLHIRATRVGKDTTLAQMGRALQHAQSVKAPAQKLADKISSVFVPAVITIAVLTFIVRMFLGHSVELSLTTAMTILVVACPCALGLATPVALMVGSGRAAQKGALIHGPDILESAHKVNTIVLDKTGTLTTAKMAVHEIITAHSLKHGADSEETRQENSADSKETRSENHPVSLENEKEIRLLAVAAGLESHSEHPIARAITASAKERGITPVVVANFENVAGRGIKGVGTMNSDATATSNNTVNLSAQTSNNTPDALETQETQPAHNAQPTQAAPAPISMGNIAWMKERGVELGDTEKASDNLAHRGMSVVVVEENGVALGVIGVRDTVRTNSADVIKALKDMGIEPVLASGDNAPATEAVARELGIARVHAHVLPEDKERIVAELQAENRHVAMVGDGVNDAAALARADLSIAMGSGTDVAKATSDIVVVNSDVATVPSALRLSSRTLRVIRENLGWAFAYNAVAIPAAVAGIVLPGLAAAAMASSSVIVVLNSLRLRRA</sequence>
<dbReference type="Gene3D" id="2.70.150.10">
    <property type="entry name" value="Calcium-transporting ATPase, cytoplasmic transduction domain A"/>
    <property type="match status" value="1"/>
</dbReference>
<dbReference type="SFLD" id="SFLDS00003">
    <property type="entry name" value="Haloacid_Dehalogenase"/>
    <property type="match status" value="1"/>
</dbReference>
<dbReference type="InterPro" id="IPR027256">
    <property type="entry name" value="P-typ_ATPase_IB"/>
</dbReference>
<dbReference type="Pfam" id="PF00403">
    <property type="entry name" value="HMA"/>
    <property type="match status" value="1"/>
</dbReference>
<evidence type="ECO:0000256" key="13">
    <source>
        <dbReference type="SAM" id="MobiDB-lite"/>
    </source>
</evidence>
<dbReference type="SFLD" id="SFLDG00002">
    <property type="entry name" value="C1.7:_P-type_atpase_like"/>
    <property type="match status" value="1"/>
</dbReference>
<dbReference type="SUPFAM" id="SSF55008">
    <property type="entry name" value="HMA, heavy metal-associated domain"/>
    <property type="match status" value="1"/>
</dbReference>
<evidence type="ECO:0000313" key="16">
    <source>
        <dbReference type="Proteomes" id="UP001281731"/>
    </source>
</evidence>
<dbReference type="InterPro" id="IPR044492">
    <property type="entry name" value="P_typ_ATPase_HD_dom"/>
</dbReference>
<dbReference type="InterPro" id="IPR023298">
    <property type="entry name" value="ATPase_P-typ_TM_dom_sf"/>
</dbReference>
<dbReference type="InterPro" id="IPR017969">
    <property type="entry name" value="Heavy-metal-associated_CS"/>
</dbReference>
<evidence type="ECO:0000256" key="6">
    <source>
        <dbReference type="ARBA" id="ARBA00022840"/>
    </source>
</evidence>
<dbReference type="InterPro" id="IPR036412">
    <property type="entry name" value="HAD-like_sf"/>
</dbReference>
<dbReference type="InterPro" id="IPR059000">
    <property type="entry name" value="ATPase_P-type_domA"/>
</dbReference>
<comment type="catalytic activity">
    <reaction evidence="10">
        <text>ATP + H2O = ADP + phosphate + H(+)</text>
        <dbReference type="Rhea" id="RHEA:13065"/>
        <dbReference type="ChEBI" id="CHEBI:15377"/>
        <dbReference type="ChEBI" id="CHEBI:15378"/>
        <dbReference type="ChEBI" id="CHEBI:30616"/>
        <dbReference type="ChEBI" id="CHEBI:43474"/>
        <dbReference type="ChEBI" id="CHEBI:456216"/>
    </reaction>
</comment>
<dbReference type="Pfam" id="PF00702">
    <property type="entry name" value="Hydrolase"/>
    <property type="match status" value="1"/>
</dbReference>